<evidence type="ECO:0000259" key="3">
    <source>
        <dbReference type="Pfam" id="PF00437"/>
    </source>
</evidence>
<protein>
    <submittedName>
        <fullName evidence="4">Protein kinase</fullName>
    </submittedName>
</protein>
<dbReference type="SUPFAM" id="SSF52540">
    <property type="entry name" value="P-loop containing nucleoside triphosphate hydrolases"/>
    <property type="match status" value="1"/>
</dbReference>
<feature type="compositionally biased region" description="Low complexity" evidence="2">
    <location>
        <begin position="1"/>
        <end position="31"/>
    </location>
</feature>
<evidence type="ECO:0000256" key="2">
    <source>
        <dbReference type="SAM" id="MobiDB-lite"/>
    </source>
</evidence>
<dbReference type="EMBL" id="JXOD01000234">
    <property type="protein sequence ID" value="KMO12936.1"/>
    <property type="molecule type" value="Genomic_DNA"/>
</dbReference>
<dbReference type="InterPro" id="IPR050921">
    <property type="entry name" value="T4SS_GSP_E_ATPase"/>
</dbReference>
<reference evidence="4 5" key="1">
    <citation type="submission" date="2015-01" db="EMBL/GenBank/DDBJ databases">
        <title>Genome sequencing of Methylobacterium platani JCM14648 type strain.</title>
        <authorList>
            <person name="Chaudhry V."/>
            <person name="Patil P.B."/>
        </authorList>
    </citation>
    <scope>NUCLEOTIDE SEQUENCE [LARGE SCALE GENOMIC DNA]</scope>
    <source>
        <strain evidence="4 5">JCM 14648</strain>
    </source>
</reference>
<evidence type="ECO:0000256" key="1">
    <source>
        <dbReference type="ARBA" id="ARBA00006611"/>
    </source>
</evidence>
<dbReference type="GO" id="GO:0016301">
    <property type="term" value="F:kinase activity"/>
    <property type="evidence" value="ECO:0007669"/>
    <property type="project" value="UniProtKB-KW"/>
</dbReference>
<keyword evidence="5" id="KW-1185">Reference proteome</keyword>
<organism evidence="4 5">
    <name type="scientific">Methylobacterium platani JCM 14648</name>
    <dbReference type="NCBI Taxonomy" id="1295136"/>
    <lineage>
        <taxon>Bacteria</taxon>
        <taxon>Pseudomonadati</taxon>
        <taxon>Pseudomonadota</taxon>
        <taxon>Alphaproteobacteria</taxon>
        <taxon>Hyphomicrobiales</taxon>
        <taxon>Methylobacteriaceae</taxon>
        <taxon>Methylobacterium</taxon>
    </lineage>
</organism>
<dbReference type="RefSeq" id="WP_048436088.1">
    <property type="nucleotide sequence ID" value="NZ_JXOD01000234.1"/>
</dbReference>
<dbReference type="Gene3D" id="3.30.450.380">
    <property type="match status" value="1"/>
</dbReference>
<dbReference type="InterPro" id="IPR027417">
    <property type="entry name" value="P-loop_NTPase"/>
</dbReference>
<evidence type="ECO:0000313" key="4">
    <source>
        <dbReference type="EMBL" id="KMO12936.1"/>
    </source>
</evidence>
<gene>
    <name evidence="4" type="ORF">SQ03_22995</name>
</gene>
<name>A0ABR5GTV8_9HYPH</name>
<dbReference type="PANTHER" id="PTHR30486">
    <property type="entry name" value="TWITCHING MOTILITY PROTEIN PILT"/>
    <property type="match status" value="1"/>
</dbReference>
<dbReference type="Gene3D" id="3.40.50.300">
    <property type="entry name" value="P-loop containing nucleotide triphosphate hydrolases"/>
    <property type="match status" value="1"/>
</dbReference>
<proteinExistence type="inferred from homology"/>
<dbReference type="InterPro" id="IPR001482">
    <property type="entry name" value="T2SS/T4SS_dom"/>
</dbReference>
<dbReference type="Pfam" id="PF00437">
    <property type="entry name" value="T2SSE"/>
    <property type="match status" value="1"/>
</dbReference>
<evidence type="ECO:0000313" key="5">
    <source>
        <dbReference type="Proteomes" id="UP000035947"/>
    </source>
</evidence>
<comment type="similarity">
    <text evidence="1">Belongs to the GSP E family.</text>
</comment>
<accession>A0ABR5GTV8</accession>
<comment type="caution">
    <text evidence="4">The sequence shown here is derived from an EMBL/GenBank/DDBJ whole genome shotgun (WGS) entry which is preliminary data.</text>
</comment>
<dbReference type="PANTHER" id="PTHR30486:SF15">
    <property type="entry name" value="TYPE II_IV SECRETION SYSTEM ATPASE"/>
    <property type="match status" value="1"/>
</dbReference>
<sequence>MFGRRPGAAAQTMPAARPAGPAPAPAEAVAPVFQDGQRAEAPAPPREVQAPAEAPRSDEYYRTKSMIFGALIEAIDLTQLARLEPDSAREEIRDIVIEIIGLKNVVMSIAEQEELLDDICNDVLGYGPLEPLLARDDIADVMVNGANRTYIEVGGKIQLTGVRFRDNQQLMNICQRIVSQVGRRVDEASPICDARLPDGSRVNVIAPPLSIDGPALTIRKFKKDKLTLDQLTRFGSISPEGAKILQIIGRVRCNVVVSGGTGSGKTTLLNCLTRYIDDDERIITCEDAAELQLQQPHVVRLETRPPNLEGQGQVTMRDLIKNCLRMRPERIIVGEVRGPEAFDLLQAMNTGHDGSMGTLHANSPRECLGRIESMISMGGFSLPSKTLREMIAGSIDVVVQAARLRDGSRRITHITEVMGMEGDVIITQDLFVYDIVGEDANGKLIGRHRSTGIGRPRFWDRARYYGEDRALAAALDAAEVRSEETA</sequence>
<keyword evidence="4" id="KW-0808">Transferase</keyword>
<feature type="region of interest" description="Disordered" evidence="2">
    <location>
        <begin position="1"/>
        <end position="56"/>
    </location>
</feature>
<feature type="domain" description="Bacterial type II secretion system protein E" evidence="3">
    <location>
        <begin position="126"/>
        <end position="399"/>
    </location>
</feature>
<dbReference type="Proteomes" id="UP000035947">
    <property type="component" value="Unassembled WGS sequence"/>
</dbReference>
<keyword evidence="4" id="KW-0418">Kinase</keyword>
<dbReference type="CDD" id="cd01130">
    <property type="entry name" value="VirB11-like_ATPase"/>
    <property type="match status" value="1"/>
</dbReference>